<sequence>MIEPLDLAFVFVAFVIKHVLADFVFQTEGMALGKTRRSGWLTPLAAHAGVHAVLTLIVVMIVAPSLWWLAAVDFLVHATIDQTKTVVARRYKPDEQRFWTAFGIDQAAHQITHFVYVLFIVTG</sequence>
<dbReference type="Pfam" id="PF11750">
    <property type="entry name" value="DUF3307"/>
    <property type="match status" value="1"/>
</dbReference>
<organism evidence="2 3">
    <name type="scientific">Fulvimarina pelagi HTCC2506</name>
    <dbReference type="NCBI Taxonomy" id="314231"/>
    <lineage>
        <taxon>Bacteria</taxon>
        <taxon>Pseudomonadati</taxon>
        <taxon>Pseudomonadota</taxon>
        <taxon>Alphaproteobacteria</taxon>
        <taxon>Hyphomicrobiales</taxon>
        <taxon>Aurantimonadaceae</taxon>
        <taxon>Fulvimarina</taxon>
    </lineage>
</organism>
<dbReference type="InterPro" id="IPR021737">
    <property type="entry name" value="Phage_phiKZ_Orf197"/>
</dbReference>
<keyword evidence="1" id="KW-1133">Transmembrane helix</keyword>
<dbReference type="RefSeq" id="WP_007068859.1">
    <property type="nucleotide sequence ID" value="NZ_DS022272.1"/>
</dbReference>
<proteinExistence type="predicted"/>
<keyword evidence="1" id="KW-0472">Membrane</keyword>
<comment type="caution">
    <text evidence="2">The sequence shown here is derived from an EMBL/GenBank/DDBJ whole genome shotgun (WGS) entry which is preliminary data.</text>
</comment>
<evidence type="ECO:0000256" key="1">
    <source>
        <dbReference type="SAM" id="Phobius"/>
    </source>
</evidence>
<evidence type="ECO:0000313" key="2">
    <source>
        <dbReference type="EMBL" id="EAU40951.1"/>
    </source>
</evidence>
<dbReference type="AlphaFoldDB" id="Q0G0N8"/>
<reference evidence="2 3" key="1">
    <citation type="journal article" date="2010" name="J. Bacteriol.">
        <title>Genome sequence of Fulvimarina pelagi HTCC2506T, a Mn(II)-oxidizing alphaproteobacterium possessing an aerobic anoxygenic photosynthetic gene cluster and Xanthorhodopsin.</title>
        <authorList>
            <person name="Kang I."/>
            <person name="Oh H.M."/>
            <person name="Lim S.I."/>
            <person name="Ferriera S."/>
            <person name="Giovannoni S.J."/>
            <person name="Cho J.C."/>
        </authorList>
    </citation>
    <scope>NUCLEOTIDE SEQUENCE [LARGE SCALE GENOMIC DNA]</scope>
    <source>
        <strain evidence="2 3">HTCC2506</strain>
    </source>
</reference>
<feature type="transmembrane region" description="Helical" evidence="1">
    <location>
        <begin position="45"/>
        <end position="70"/>
    </location>
</feature>
<gene>
    <name evidence="2" type="ORF">FP2506_18724</name>
</gene>
<evidence type="ECO:0008006" key="4">
    <source>
        <dbReference type="Google" id="ProtNLM"/>
    </source>
</evidence>
<protein>
    <recommendedName>
        <fullName evidence="4">DUF3307 domain-containing protein</fullName>
    </recommendedName>
</protein>
<accession>Q0G0N8</accession>
<evidence type="ECO:0000313" key="3">
    <source>
        <dbReference type="Proteomes" id="UP000004310"/>
    </source>
</evidence>
<keyword evidence="3" id="KW-1185">Reference proteome</keyword>
<dbReference type="HOGENOM" id="CLU_136222_0_0_5"/>
<dbReference type="Proteomes" id="UP000004310">
    <property type="component" value="Unassembled WGS sequence"/>
</dbReference>
<name>Q0G0N8_9HYPH</name>
<keyword evidence="1" id="KW-0812">Transmembrane</keyword>
<dbReference type="eggNOG" id="ENOG50338KG">
    <property type="taxonomic scope" value="Bacteria"/>
</dbReference>
<dbReference type="EMBL" id="AATP01000005">
    <property type="protein sequence ID" value="EAU40951.1"/>
    <property type="molecule type" value="Genomic_DNA"/>
</dbReference>